<keyword evidence="1 2" id="KW-0833">Ubl conjugation pathway</keyword>
<sequence length="224" mass="24218">MAGVEEAAALREIKAFVAESDRNRRCVEARPGAIDFLVTRHSSAPPRSESDNKADNLFELDSLRMPAASPAEDALRVLCVLQLFKPSDKSLAEILDRPDAAADFLDALASVLRRPSYRARTYTILLLKSMAAVMPPARLVAVSDGLVREAVCVVPNRVSSKAVRAAMHVLCRLCPWGRNRVKAAEAGAVTTLVELLLDEGGGRVTELAIVAIDRLCLTLGNMDI</sequence>
<dbReference type="InterPro" id="IPR058678">
    <property type="entry name" value="ARM_PUB"/>
</dbReference>
<dbReference type="InterPro" id="IPR016024">
    <property type="entry name" value="ARM-type_fold"/>
</dbReference>
<dbReference type="GO" id="GO:0016567">
    <property type="term" value="P:protein ubiquitination"/>
    <property type="evidence" value="ECO:0007669"/>
    <property type="project" value="UniProtKB-UniRule"/>
</dbReference>
<comment type="pathway">
    <text evidence="2">Protein modification; protein ubiquitination.</text>
</comment>
<comment type="catalytic activity">
    <reaction evidence="2">
        <text>S-ubiquitinyl-[E2 ubiquitin-conjugating enzyme]-L-cysteine + [acceptor protein]-L-lysine = [E2 ubiquitin-conjugating enzyme]-L-cysteine + N(6)-ubiquitinyl-[acceptor protein]-L-lysine.</text>
        <dbReference type="EC" id="2.3.2.27"/>
    </reaction>
</comment>
<dbReference type="Pfam" id="PF25598">
    <property type="entry name" value="ARM_PUB"/>
    <property type="match status" value="1"/>
</dbReference>
<keyword evidence="5" id="KW-1185">Reference proteome</keyword>
<accession>A0AAQ3PNN1</accession>
<dbReference type="InterPro" id="IPR011989">
    <property type="entry name" value="ARM-like"/>
</dbReference>
<gene>
    <name evidence="4" type="ORF">U9M48_001394</name>
</gene>
<dbReference type="PANTHER" id="PTHR22849">
    <property type="entry name" value="WDSAM1 PROTEIN"/>
    <property type="match status" value="1"/>
</dbReference>
<evidence type="ECO:0000313" key="4">
    <source>
        <dbReference type="EMBL" id="WVZ50107.1"/>
    </source>
</evidence>
<dbReference type="EMBL" id="CP144745">
    <property type="protein sequence ID" value="WVZ50107.1"/>
    <property type="molecule type" value="Genomic_DNA"/>
</dbReference>
<reference evidence="4 5" key="1">
    <citation type="submission" date="2024-02" db="EMBL/GenBank/DDBJ databases">
        <title>High-quality chromosome-scale genome assembly of Pensacola bahiagrass (Paspalum notatum Flugge var. saurae).</title>
        <authorList>
            <person name="Vega J.M."/>
            <person name="Podio M."/>
            <person name="Orjuela J."/>
            <person name="Siena L.A."/>
            <person name="Pessino S.C."/>
            <person name="Combes M.C."/>
            <person name="Mariac C."/>
            <person name="Albertini E."/>
            <person name="Pupilli F."/>
            <person name="Ortiz J.P.A."/>
            <person name="Leblanc O."/>
        </authorList>
    </citation>
    <scope>NUCLEOTIDE SEQUENCE [LARGE SCALE GENOMIC DNA]</scope>
    <source>
        <strain evidence="4">R1</strain>
        <tissue evidence="4">Leaf</tissue>
    </source>
</reference>
<dbReference type="GO" id="GO:0061630">
    <property type="term" value="F:ubiquitin protein ligase activity"/>
    <property type="evidence" value="ECO:0007669"/>
    <property type="project" value="UniProtKB-UniRule"/>
</dbReference>
<proteinExistence type="predicted"/>
<evidence type="ECO:0000313" key="5">
    <source>
        <dbReference type="Proteomes" id="UP001341281"/>
    </source>
</evidence>
<organism evidence="4 5">
    <name type="scientific">Paspalum notatum var. saurae</name>
    <dbReference type="NCBI Taxonomy" id="547442"/>
    <lineage>
        <taxon>Eukaryota</taxon>
        <taxon>Viridiplantae</taxon>
        <taxon>Streptophyta</taxon>
        <taxon>Embryophyta</taxon>
        <taxon>Tracheophyta</taxon>
        <taxon>Spermatophyta</taxon>
        <taxon>Magnoliopsida</taxon>
        <taxon>Liliopsida</taxon>
        <taxon>Poales</taxon>
        <taxon>Poaceae</taxon>
        <taxon>PACMAD clade</taxon>
        <taxon>Panicoideae</taxon>
        <taxon>Andropogonodae</taxon>
        <taxon>Paspaleae</taxon>
        <taxon>Paspalinae</taxon>
        <taxon>Paspalum</taxon>
    </lineage>
</organism>
<dbReference type="InterPro" id="IPR045185">
    <property type="entry name" value="PUB22/23/24-like"/>
</dbReference>
<evidence type="ECO:0000259" key="3">
    <source>
        <dbReference type="Pfam" id="PF25598"/>
    </source>
</evidence>
<protein>
    <recommendedName>
        <fullName evidence="2 3">U-box domain-containing protein</fullName>
        <ecNumber evidence="2">2.3.2.27</ecNumber>
    </recommendedName>
    <alternativeName>
        <fullName evidence="2">RING-type E3 ubiquitin transferase PUB</fullName>
    </alternativeName>
</protein>
<dbReference type="EC" id="2.3.2.27" evidence="2"/>
<dbReference type="SUPFAM" id="SSF48371">
    <property type="entry name" value="ARM repeat"/>
    <property type="match status" value="1"/>
</dbReference>
<evidence type="ECO:0000256" key="2">
    <source>
        <dbReference type="RuleBase" id="RU369093"/>
    </source>
</evidence>
<dbReference type="Gene3D" id="1.25.10.10">
    <property type="entry name" value="Leucine-rich Repeat Variant"/>
    <property type="match status" value="1"/>
</dbReference>
<evidence type="ECO:0000256" key="1">
    <source>
        <dbReference type="ARBA" id="ARBA00022786"/>
    </source>
</evidence>
<name>A0AAQ3PNN1_PASNO</name>
<dbReference type="PANTHER" id="PTHR22849:SF168">
    <property type="entry name" value="U-BOX DOMAIN-CONTAINING PROTEIN"/>
    <property type="match status" value="1"/>
</dbReference>
<dbReference type="Proteomes" id="UP001341281">
    <property type="component" value="Chromosome 01"/>
</dbReference>
<comment type="function">
    <text evidence="2">Functions as an E3 ubiquitin ligase.</text>
</comment>
<keyword evidence="2" id="KW-0808">Transferase</keyword>
<feature type="domain" description="U-box" evidence="3">
    <location>
        <begin position="6"/>
        <end position="217"/>
    </location>
</feature>
<dbReference type="AlphaFoldDB" id="A0AAQ3PNN1"/>